<reference evidence="2 3" key="1">
    <citation type="submission" date="2023-01" db="EMBL/GenBank/DDBJ databases">
        <title>Analysis of 21 Apiospora genomes using comparative genomics revels a genus with tremendous synthesis potential of carbohydrate active enzymes and secondary metabolites.</title>
        <authorList>
            <person name="Sorensen T."/>
        </authorList>
    </citation>
    <scope>NUCLEOTIDE SEQUENCE [LARGE SCALE GENOMIC DNA]</scope>
    <source>
        <strain evidence="2 3">CBS 33761</strain>
    </source>
</reference>
<keyword evidence="3" id="KW-1185">Reference proteome</keyword>
<comment type="caution">
    <text evidence="2">The sequence shown here is derived from an EMBL/GenBank/DDBJ whole genome shotgun (WGS) entry which is preliminary data.</text>
</comment>
<keyword evidence="1" id="KW-0812">Transmembrane</keyword>
<keyword evidence="1" id="KW-0472">Membrane</keyword>
<evidence type="ECO:0000256" key="1">
    <source>
        <dbReference type="SAM" id="Phobius"/>
    </source>
</evidence>
<protein>
    <submittedName>
        <fullName evidence="2">Uncharacterized protein</fullName>
    </submittedName>
</protein>
<feature type="transmembrane region" description="Helical" evidence="1">
    <location>
        <begin position="77"/>
        <end position="103"/>
    </location>
</feature>
<accession>A0ABR1RWI9</accession>
<proteinExistence type="predicted"/>
<dbReference type="Proteomes" id="UP001444661">
    <property type="component" value="Unassembled WGS sequence"/>
</dbReference>
<name>A0ABR1RWI9_9PEZI</name>
<sequence length="115" mass="12656">MDSTEPTPTAITNHIIKSKENAEDITVTITNRSGNVLASVHINTEAGAYAPPALHISEEPEPHALVMWLDKRPILKFIVVFPCGIVVSWVLLLLLIQITTLYLKLFVFPSPRGGL</sequence>
<gene>
    <name evidence="2" type="ORF">PG993_013054</name>
</gene>
<evidence type="ECO:0000313" key="3">
    <source>
        <dbReference type="Proteomes" id="UP001444661"/>
    </source>
</evidence>
<dbReference type="EMBL" id="JAQQWK010000012">
    <property type="protein sequence ID" value="KAK8022287.1"/>
    <property type="molecule type" value="Genomic_DNA"/>
</dbReference>
<keyword evidence="1" id="KW-1133">Transmembrane helix</keyword>
<evidence type="ECO:0000313" key="2">
    <source>
        <dbReference type="EMBL" id="KAK8022287.1"/>
    </source>
</evidence>
<organism evidence="2 3">
    <name type="scientific">Apiospora rasikravindrae</name>
    <dbReference type="NCBI Taxonomy" id="990691"/>
    <lineage>
        <taxon>Eukaryota</taxon>
        <taxon>Fungi</taxon>
        <taxon>Dikarya</taxon>
        <taxon>Ascomycota</taxon>
        <taxon>Pezizomycotina</taxon>
        <taxon>Sordariomycetes</taxon>
        <taxon>Xylariomycetidae</taxon>
        <taxon>Amphisphaeriales</taxon>
        <taxon>Apiosporaceae</taxon>
        <taxon>Apiospora</taxon>
    </lineage>
</organism>